<reference evidence="2" key="1">
    <citation type="submission" date="2015-11" db="EMBL/GenBank/DDBJ databases">
        <title>De novo transcriptome assembly of four potential Pierce s Disease insect vectors from Arizona vineyards.</title>
        <authorList>
            <person name="Tassone E.E."/>
        </authorList>
    </citation>
    <scope>NUCLEOTIDE SEQUENCE</scope>
</reference>
<accession>A0A1B6HQU7</accession>
<proteinExistence type="predicted"/>
<protein>
    <submittedName>
        <fullName evidence="2">Uncharacterized protein</fullName>
    </submittedName>
</protein>
<feature type="region of interest" description="Disordered" evidence="1">
    <location>
        <begin position="71"/>
        <end position="100"/>
    </location>
</feature>
<evidence type="ECO:0000256" key="1">
    <source>
        <dbReference type="SAM" id="MobiDB-lite"/>
    </source>
</evidence>
<dbReference type="AlphaFoldDB" id="A0A1B6HQU7"/>
<organism evidence="2">
    <name type="scientific">Homalodisca liturata</name>
    <dbReference type="NCBI Taxonomy" id="320908"/>
    <lineage>
        <taxon>Eukaryota</taxon>
        <taxon>Metazoa</taxon>
        <taxon>Ecdysozoa</taxon>
        <taxon>Arthropoda</taxon>
        <taxon>Hexapoda</taxon>
        <taxon>Insecta</taxon>
        <taxon>Pterygota</taxon>
        <taxon>Neoptera</taxon>
        <taxon>Paraneoptera</taxon>
        <taxon>Hemiptera</taxon>
        <taxon>Auchenorrhyncha</taxon>
        <taxon>Membracoidea</taxon>
        <taxon>Cicadellidae</taxon>
        <taxon>Cicadellinae</taxon>
        <taxon>Proconiini</taxon>
        <taxon>Homalodisca</taxon>
    </lineage>
</organism>
<dbReference type="EMBL" id="GECU01030657">
    <property type="protein sequence ID" value="JAS77049.1"/>
    <property type="molecule type" value="Transcribed_RNA"/>
</dbReference>
<sequence>MLPFKALNQCRRQSVVQIINEERGISEEGNSKAALQAEGKYSAVVNLEHGATDNQNVVDEDAGMQNLKQVANNSSKADQGVTDQVECSSKGTDNDNSLLM</sequence>
<gene>
    <name evidence="2" type="ORF">g.5007</name>
</gene>
<evidence type="ECO:0000313" key="2">
    <source>
        <dbReference type="EMBL" id="JAS77049.1"/>
    </source>
</evidence>
<name>A0A1B6HQU7_9HEMI</name>
<feature type="non-terminal residue" evidence="2">
    <location>
        <position position="100"/>
    </location>
</feature>